<dbReference type="SUPFAM" id="SSF48452">
    <property type="entry name" value="TPR-like"/>
    <property type="match status" value="1"/>
</dbReference>
<dbReference type="RefSeq" id="WP_311502052.1">
    <property type="nucleotide sequence ID" value="NZ_JAVRHK010000002.1"/>
</dbReference>
<dbReference type="InterPro" id="IPR041662">
    <property type="entry name" value="SusD-like_2"/>
</dbReference>
<keyword evidence="1" id="KW-0732">Signal</keyword>
<dbReference type="PROSITE" id="PS51257">
    <property type="entry name" value="PROKAR_LIPOPROTEIN"/>
    <property type="match status" value="1"/>
</dbReference>
<dbReference type="Pfam" id="PF12771">
    <property type="entry name" value="SusD-like_2"/>
    <property type="match status" value="1"/>
</dbReference>
<dbReference type="Proteomes" id="UP001262582">
    <property type="component" value="Unassembled WGS sequence"/>
</dbReference>
<proteinExistence type="predicted"/>
<evidence type="ECO:0000256" key="1">
    <source>
        <dbReference type="SAM" id="SignalP"/>
    </source>
</evidence>
<dbReference type="InterPro" id="IPR011990">
    <property type="entry name" value="TPR-like_helical_dom_sf"/>
</dbReference>
<protein>
    <submittedName>
        <fullName evidence="2">SusD/RagB family nutrient-binding outer membrane lipoprotein</fullName>
    </submittedName>
</protein>
<keyword evidence="3" id="KW-1185">Reference proteome</keyword>
<evidence type="ECO:0000313" key="2">
    <source>
        <dbReference type="EMBL" id="MDT0675649.1"/>
    </source>
</evidence>
<organism evidence="2 3">
    <name type="scientific">Autumnicola musiva</name>
    <dbReference type="NCBI Taxonomy" id="3075589"/>
    <lineage>
        <taxon>Bacteria</taxon>
        <taxon>Pseudomonadati</taxon>
        <taxon>Bacteroidota</taxon>
        <taxon>Flavobacteriia</taxon>
        <taxon>Flavobacteriales</taxon>
        <taxon>Flavobacteriaceae</taxon>
        <taxon>Autumnicola</taxon>
    </lineage>
</organism>
<dbReference type="Gene3D" id="1.25.40.390">
    <property type="match status" value="1"/>
</dbReference>
<accession>A0ABU3D2M9</accession>
<comment type="caution">
    <text evidence="2">The sequence shown here is derived from an EMBL/GenBank/DDBJ whole genome shotgun (WGS) entry which is preliminary data.</text>
</comment>
<keyword evidence="2" id="KW-0449">Lipoprotein</keyword>
<gene>
    <name evidence="2" type="ORF">RM539_03515</name>
</gene>
<feature type="signal peptide" evidence="1">
    <location>
        <begin position="1"/>
        <end position="21"/>
    </location>
</feature>
<reference evidence="2 3" key="1">
    <citation type="submission" date="2023-09" db="EMBL/GenBank/DDBJ databases">
        <authorList>
            <person name="Rey-Velasco X."/>
        </authorList>
    </citation>
    <scope>NUCLEOTIDE SEQUENCE [LARGE SCALE GENOMIC DNA]</scope>
    <source>
        <strain evidence="2 3">F117</strain>
    </source>
</reference>
<sequence length="512" mass="57232">MKNFSIYFILLVAALGVTSCSDDYLDMNDDPNNPTSVSPDLILPVAQSYSANLIFYDAAGARHANTLGNLMVYNWSQADGYSWYYDEFQYLANANFYDQIWDDSYNQSLRNYQELLNYEGPTYNNYKAIAKVMMSYHFQMLVDAYGDIPYTEALQRGNNTTPAYDDAQAVYDSLIVDLSDAIDLIDEADNVENVLNPGAADVMYQGDMEAWKRLANTVKLRILIRESGLSDKQAYIQEEINQIIDQGSGFITENASVNPGYQNEEGKQNPFWRSFGLTVAGNTQNNFQATTATPFVLDMLSNTNDPRINYIYEEPDSGHKGVTQGLQAYPDEFTSEFVSNLGPGLLKSPEQDAPILTAAESYFLQSEAALKGYLNDDAQALYESGIAASFEYLETMDLVDSDNDPSTPEELLEADPADYYSQNIENVGWTASSDKLEAIITQKWIALNGINGFEAWIEFNRTGYPDDLPISRLAPGDNRPVRLSYPSSERSINASNVPAQPDAFSDKIFWAN</sequence>
<name>A0ABU3D2M9_9FLAO</name>
<feature type="chain" id="PRO_5046707570" evidence="1">
    <location>
        <begin position="22"/>
        <end position="512"/>
    </location>
</feature>
<evidence type="ECO:0000313" key="3">
    <source>
        <dbReference type="Proteomes" id="UP001262582"/>
    </source>
</evidence>
<dbReference type="EMBL" id="JAVRHK010000002">
    <property type="protein sequence ID" value="MDT0675649.1"/>
    <property type="molecule type" value="Genomic_DNA"/>
</dbReference>